<dbReference type="FunFam" id="3.30.70.1450:FF:000009">
    <property type="entry name" value="SLC13 family permease"/>
    <property type="match status" value="1"/>
</dbReference>
<dbReference type="Pfam" id="PF02080">
    <property type="entry name" value="TrkA_C"/>
    <property type="match status" value="2"/>
</dbReference>
<dbReference type="SUPFAM" id="SSF116726">
    <property type="entry name" value="TrkA C-terminal domain-like"/>
    <property type="match status" value="2"/>
</dbReference>
<dbReference type="Gene3D" id="3.30.70.1450">
    <property type="entry name" value="Regulator of K+ conductance, C-terminal domain"/>
    <property type="match status" value="2"/>
</dbReference>
<dbReference type="eggNOG" id="COG0569">
    <property type="taxonomic scope" value="Bacteria"/>
</dbReference>
<evidence type="ECO:0000256" key="1">
    <source>
        <dbReference type="ARBA" id="ARBA00004141"/>
    </source>
</evidence>
<feature type="transmembrane region" description="Helical" evidence="7">
    <location>
        <begin position="139"/>
        <end position="160"/>
    </location>
</feature>
<dbReference type="eggNOG" id="COG0471">
    <property type="taxonomic scope" value="Bacteria"/>
</dbReference>
<proteinExistence type="predicted"/>
<evidence type="ECO:0000256" key="6">
    <source>
        <dbReference type="ARBA" id="ARBA00023136"/>
    </source>
</evidence>
<dbReference type="GO" id="GO:0005886">
    <property type="term" value="C:plasma membrane"/>
    <property type="evidence" value="ECO:0007669"/>
    <property type="project" value="TreeGrafter"/>
</dbReference>
<organism evidence="9 10">
    <name type="scientific">Truepera radiovictrix (strain DSM 17093 / CIP 108686 / LMG 22925 / RQ-24)</name>
    <dbReference type="NCBI Taxonomy" id="649638"/>
    <lineage>
        <taxon>Bacteria</taxon>
        <taxon>Thermotogati</taxon>
        <taxon>Deinococcota</taxon>
        <taxon>Deinococci</taxon>
        <taxon>Trueperales</taxon>
        <taxon>Trueperaceae</taxon>
        <taxon>Truepera</taxon>
    </lineage>
</organism>
<dbReference type="InterPro" id="IPR031312">
    <property type="entry name" value="Na/sul_symport_CS"/>
</dbReference>
<keyword evidence="3 7" id="KW-0812">Transmembrane</keyword>
<dbReference type="AlphaFoldDB" id="D7CXX1"/>
<keyword evidence="2" id="KW-0813">Transport</keyword>
<keyword evidence="6 7" id="KW-0472">Membrane</keyword>
<feature type="transmembrane region" description="Helical" evidence="7">
    <location>
        <begin position="28"/>
        <end position="45"/>
    </location>
</feature>
<keyword evidence="10" id="KW-1185">Reference proteome</keyword>
<dbReference type="InterPro" id="IPR036721">
    <property type="entry name" value="RCK_C_sf"/>
</dbReference>
<feature type="transmembrane region" description="Helical" evidence="7">
    <location>
        <begin position="57"/>
        <end position="79"/>
    </location>
</feature>
<dbReference type="PROSITE" id="PS01271">
    <property type="entry name" value="NA_SULFATE"/>
    <property type="match status" value="1"/>
</dbReference>
<dbReference type="PANTHER" id="PTHR43652">
    <property type="entry name" value="BASIC AMINO ACID ANTIPORTER YFCC-RELATED"/>
    <property type="match status" value="1"/>
</dbReference>
<feature type="transmembrane region" description="Helical" evidence="7">
    <location>
        <begin position="5"/>
        <end position="22"/>
    </location>
</feature>
<feature type="transmembrane region" description="Helical" evidence="7">
    <location>
        <begin position="525"/>
        <end position="546"/>
    </location>
</feature>
<comment type="subcellular location">
    <subcellularLocation>
        <location evidence="1">Membrane</location>
        <topology evidence="1">Multi-pass membrane protein</topology>
    </subcellularLocation>
</comment>
<keyword evidence="5 7" id="KW-1133">Transmembrane helix</keyword>
<dbReference type="HOGENOM" id="CLU_005170_6_2_0"/>
<feature type="transmembrane region" description="Helical" evidence="7">
    <location>
        <begin position="99"/>
        <end position="118"/>
    </location>
</feature>
<dbReference type="PROSITE" id="PS51202">
    <property type="entry name" value="RCK_C"/>
    <property type="match status" value="2"/>
</dbReference>
<sequence length="588" mass="62956">MSWEAWFSVFVILFNVGLLIFTRVGADIVLVSGVTLLLLTGILTPSEALSGLANEGMVTVGVLYVVVAGLRETGAIGWLGTRLFGRPKSLPGAQLRMMAPITALSAVLNNTPLVAMMIPAVGDWAKRQNLAPSKLMIPLSYAAILGGTCSLIGTSTNLVVYGLMTERTELRFGLFDIAWVGVPCAVVGITLVVLFHRWLLPDRRSAIGQQGDPREYTVEMLVEEGGPLVGKTIEEAGLRSLPQLYLAEIDRGGRVIPAVGPQELLQGGDRLLFVGIVESVVDLHKVRGLIPAPDQLFKVTTPRPRRILVEAVVSNTAPLVGKSVREGRFRSLYNAVIIAVARNGERINRKIGDIVLQPGDTLLLEASPEFAQAHRNSRDFFLVSRIENSNPPRHERALLALGILLGMVATVTLGWLSMLQAALLAAGLMLVTRCITGSVARRSVDWQVLIVIAASFGLGRALEVTGAAETIASSLVALAGGDPYLSLVMIYLITMLFTELITNNGAAVLMFPIALATATGLGANFAPFAICIMMAASASFSTPIGYQTNLMVYGPGGYKFTDYFRAGIPMNLTMAAVTLLIAPRVWPL</sequence>
<evidence type="ECO:0000256" key="5">
    <source>
        <dbReference type="ARBA" id="ARBA00022989"/>
    </source>
</evidence>
<dbReference type="KEGG" id="tra:Trad_0190"/>
<dbReference type="InterPro" id="IPR051679">
    <property type="entry name" value="DASS-Related_Transporters"/>
</dbReference>
<feature type="domain" description="RCK C-terminal" evidence="8">
    <location>
        <begin position="296"/>
        <end position="380"/>
    </location>
</feature>
<gene>
    <name evidence="9" type="ordered locus">Trad_0190</name>
</gene>
<dbReference type="PANTHER" id="PTHR43652:SF2">
    <property type="entry name" value="BASIC AMINO ACID ANTIPORTER YFCC-RELATED"/>
    <property type="match status" value="1"/>
</dbReference>
<protein>
    <submittedName>
        <fullName evidence="9">TrkA-C domain protein</fullName>
    </submittedName>
</protein>
<evidence type="ECO:0000256" key="4">
    <source>
        <dbReference type="ARBA" id="ARBA00022737"/>
    </source>
</evidence>
<evidence type="ECO:0000256" key="2">
    <source>
        <dbReference type="ARBA" id="ARBA00022448"/>
    </source>
</evidence>
<evidence type="ECO:0000313" key="10">
    <source>
        <dbReference type="Proteomes" id="UP000000379"/>
    </source>
</evidence>
<evidence type="ECO:0000256" key="7">
    <source>
        <dbReference type="SAM" id="Phobius"/>
    </source>
</evidence>
<evidence type="ECO:0000259" key="8">
    <source>
        <dbReference type="PROSITE" id="PS51202"/>
    </source>
</evidence>
<dbReference type="GO" id="GO:0006813">
    <property type="term" value="P:potassium ion transport"/>
    <property type="evidence" value="ECO:0007669"/>
    <property type="project" value="InterPro"/>
</dbReference>
<reference evidence="10" key="1">
    <citation type="submission" date="2010-05" db="EMBL/GenBank/DDBJ databases">
        <title>The complete genome of Truepera radiovictris DSM 17093.</title>
        <authorList>
            <consortium name="US DOE Joint Genome Institute (JGI-PGF)"/>
            <person name="Lucas S."/>
            <person name="Copeland A."/>
            <person name="Lapidus A."/>
            <person name="Glavina del Rio T."/>
            <person name="Dalin E."/>
            <person name="Tice H."/>
            <person name="Bruce D."/>
            <person name="Goodwin L."/>
            <person name="Pitluck S."/>
            <person name="Kyrpides N."/>
            <person name="Mavromatis K."/>
            <person name="Ovchinnikova G."/>
            <person name="Munk A.C."/>
            <person name="Detter J.C."/>
            <person name="Han C."/>
            <person name="Tapia R."/>
            <person name="Land M."/>
            <person name="Hauser L."/>
            <person name="Markowitz V."/>
            <person name="Cheng J.-F."/>
            <person name="Hugenholtz P."/>
            <person name="Woyke T."/>
            <person name="Wu D."/>
            <person name="Tindall B."/>
            <person name="Pomrenke H.G."/>
            <person name="Brambilla E."/>
            <person name="Klenk H.-P."/>
            <person name="Eisen J.A."/>
        </authorList>
    </citation>
    <scope>NUCLEOTIDE SEQUENCE [LARGE SCALE GENOMIC DNA]</scope>
    <source>
        <strain evidence="10">DSM 17093 / CIP 108686 / LMG 22925 / RQ-24</strain>
    </source>
</reference>
<dbReference type="InterPro" id="IPR004680">
    <property type="entry name" value="Cit_transptr-like_dom"/>
</dbReference>
<feature type="domain" description="RCK C-terminal" evidence="8">
    <location>
        <begin position="205"/>
        <end position="289"/>
    </location>
</feature>
<feature type="transmembrane region" description="Helical" evidence="7">
    <location>
        <begin position="172"/>
        <end position="195"/>
    </location>
</feature>
<accession>D7CXX1</accession>
<feature type="transmembrane region" description="Helical" evidence="7">
    <location>
        <begin position="566"/>
        <end position="586"/>
    </location>
</feature>
<dbReference type="OrthoDB" id="9809303at2"/>
<dbReference type="eggNOG" id="COG0490">
    <property type="taxonomic scope" value="Bacteria"/>
</dbReference>
<reference evidence="9 10" key="2">
    <citation type="journal article" date="2011" name="Stand. Genomic Sci.">
        <title>Complete genome sequence of Truepera radiovictrix type strain (RQ-24).</title>
        <authorList>
            <person name="Ivanova N."/>
            <person name="Rohde C."/>
            <person name="Munk C."/>
            <person name="Nolan M."/>
            <person name="Lucas S."/>
            <person name="Del Rio T.G."/>
            <person name="Tice H."/>
            <person name="Deshpande S."/>
            <person name="Cheng J.F."/>
            <person name="Tapia R."/>
            <person name="Han C."/>
            <person name="Goodwin L."/>
            <person name="Pitluck S."/>
            <person name="Liolios K."/>
            <person name="Mavromatis K."/>
            <person name="Mikhailova N."/>
            <person name="Pati A."/>
            <person name="Chen A."/>
            <person name="Palaniappan K."/>
            <person name="Land M."/>
            <person name="Hauser L."/>
            <person name="Chang Y.J."/>
            <person name="Jeffries C.D."/>
            <person name="Brambilla E."/>
            <person name="Rohde M."/>
            <person name="Goker M."/>
            <person name="Tindall B.J."/>
            <person name="Woyke T."/>
            <person name="Bristow J."/>
            <person name="Eisen J.A."/>
            <person name="Markowitz V."/>
            <person name="Hugenholtz P."/>
            <person name="Kyrpides N.C."/>
            <person name="Klenk H.P."/>
            <person name="Lapidus A."/>
        </authorList>
    </citation>
    <scope>NUCLEOTIDE SEQUENCE [LARGE SCALE GENOMIC DNA]</scope>
    <source>
        <strain evidence="10">DSM 17093 / CIP 108686 / LMG 22925 / RQ-24</strain>
    </source>
</reference>
<evidence type="ECO:0000256" key="3">
    <source>
        <dbReference type="ARBA" id="ARBA00022692"/>
    </source>
</evidence>
<keyword evidence="4" id="KW-0677">Repeat</keyword>
<dbReference type="InterPro" id="IPR006037">
    <property type="entry name" value="RCK_C"/>
</dbReference>
<dbReference type="RefSeq" id="WP_013176711.1">
    <property type="nucleotide sequence ID" value="NC_014221.1"/>
</dbReference>
<feature type="transmembrane region" description="Helical" evidence="7">
    <location>
        <begin position="397"/>
        <end position="416"/>
    </location>
</feature>
<dbReference type="Proteomes" id="UP000000379">
    <property type="component" value="Chromosome"/>
</dbReference>
<dbReference type="Pfam" id="PF03600">
    <property type="entry name" value="CitMHS"/>
    <property type="match status" value="1"/>
</dbReference>
<dbReference type="GO" id="GO:0008324">
    <property type="term" value="F:monoatomic cation transmembrane transporter activity"/>
    <property type="evidence" value="ECO:0007669"/>
    <property type="project" value="InterPro"/>
</dbReference>
<feature type="transmembrane region" description="Helical" evidence="7">
    <location>
        <begin position="488"/>
        <end position="513"/>
    </location>
</feature>
<dbReference type="STRING" id="649638.Trad_0190"/>
<evidence type="ECO:0000313" key="9">
    <source>
        <dbReference type="EMBL" id="ADI13331.1"/>
    </source>
</evidence>
<name>D7CXX1_TRURR</name>
<dbReference type="EMBL" id="CP002049">
    <property type="protein sequence ID" value="ADI13331.1"/>
    <property type="molecule type" value="Genomic_DNA"/>
</dbReference>